<dbReference type="InterPro" id="IPR029063">
    <property type="entry name" value="SAM-dependent_MTases_sf"/>
</dbReference>
<comment type="caution">
    <text evidence="5">The sequence shown here is derived from an EMBL/GenBank/DDBJ whole genome shotgun (WGS) entry which is preliminary data.</text>
</comment>
<gene>
    <name evidence="5" type="ORF">R3P38DRAFT_2511416</name>
</gene>
<reference evidence="5 6" key="1">
    <citation type="journal article" date="2024" name="J Genomics">
        <title>Draft genome sequencing and assembly of Favolaschia claudopus CIRM-BRFM 2984 isolated from oak limbs.</title>
        <authorList>
            <person name="Navarro D."/>
            <person name="Drula E."/>
            <person name="Chaduli D."/>
            <person name="Cazenave R."/>
            <person name="Ahrendt S."/>
            <person name="Wang J."/>
            <person name="Lipzen A."/>
            <person name="Daum C."/>
            <person name="Barry K."/>
            <person name="Grigoriev I.V."/>
            <person name="Favel A."/>
            <person name="Rosso M.N."/>
            <person name="Martin F."/>
        </authorList>
    </citation>
    <scope>NUCLEOTIDE SEQUENCE [LARGE SCALE GENOMIC DNA]</scope>
    <source>
        <strain evidence="5 6">CIRM-BRFM 2984</strain>
    </source>
</reference>
<dbReference type="EMBL" id="JAWWNJ010000013">
    <property type="protein sequence ID" value="KAK7042757.1"/>
    <property type="molecule type" value="Genomic_DNA"/>
</dbReference>
<organism evidence="5 6">
    <name type="scientific">Favolaschia claudopus</name>
    <dbReference type="NCBI Taxonomy" id="2862362"/>
    <lineage>
        <taxon>Eukaryota</taxon>
        <taxon>Fungi</taxon>
        <taxon>Dikarya</taxon>
        <taxon>Basidiomycota</taxon>
        <taxon>Agaricomycotina</taxon>
        <taxon>Agaricomycetes</taxon>
        <taxon>Agaricomycetidae</taxon>
        <taxon>Agaricales</taxon>
        <taxon>Marasmiineae</taxon>
        <taxon>Mycenaceae</taxon>
        <taxon>Favolaschia</taxon>
    </lineage>
</organism>
<dbReference type="AlphaFoldDB" id="A0AAW0CUI5"/>
<dbReference type="Gene3D" id="3.40.50.150">
    <property type="entry name" value="Vaccinia Virus protein VP39"/>
    <property type="match status" value="1"/>
</dbReference>
<evidence type="ECO:0000256" key="2">
    <source>
        <dbReference type="ARBA" id="ARBA00022679"/>
    </source>
</evidence>
<dbReference type="GO" id="GO:0008171">
    <property type="term" value="F:O-methyltransferase activity"/>
    <property type="evidence" value="ECO:0007669"/>
    <property type="project" value="InterPro"/>
</dbReference>
<evidence type="ECO:0000313" key="6">
    <source>
        <dbReference type="Proteomes" id="UP001362999"/>
    </source>
</evidence>
<sequence length="114" mass="12517">VCTHSRLWKARALPEDGQVVALELDLLLAQVSRCSAANLSSKIKVLGDPAYQSMKNLHLAESFDLVFIDAAKQNNTRNFIEAKRLGRKGQFIVRSSDSVPSLKSSTCTMKPLTA</sequence>
<accession>A0AAW0CUI5</accession>
<evidence type="ECO:0000313" key="5">
    <source>
        <dbReference type="EMBL" id="KAK7042757.1"/>
    </source>
</evidence>
<dbReference type="Pfam" id="PF01596">
    <property type="entry name" value="Methyltransf_3"/>
    <property type="match status" value="1"/>
</dbReference>
<dbReference type="Proteomes" id="UP001362999">
    <property type="component" value="Unassembled WGS sequence"/>
</dbReference>
<keyword evidence="2" id="KW-0808">Transferase</keyword>
<evidence type="ECO:0000256" key="3">
    <source>
        <dbReference type="ARBA" id="ARBA00022691"/>
    </source>
</evidence>
<evidence type="ECO:0000256" key="4">
    <source>
        <dbReference type="ARBA" id="ARBA00023453"/>
    </source>
</evidence>
<name>A0AAW0CUI5_9AGAR</name>
<dbReference type="GO" id="GO:0032259">
    <property type="term" value="P:methylation"/>
    <property type="evidence" value="ECO:0007669"/>
    <property type="project" value="UniProtKB-KW"/>
</dbReference>
<keyword evidence="1" id="KW-0489">Methyltransferase</keyword>
<evidence type="ECO:0000256" key="1">
    <source>
        <dbReference type="ARBA" id="ARBA00022603"/>
    </source>
</evidence>
<protein>
    <submittedName>
        <fullName evidence="5">Uncharacterized protein</fullName>
    </submittedName>
</protein>
<dbReference type="SUPFAM" id="SSF53335">
    <property type="entry name" value="S-adenosyl-L-methionine-dependent methyltransferases"/>
    <property type="match status" value="1"/>
</dbReference>
<keyword evidence="3" id="KW-0949">S-adenosyl-L-methionine</keyword>
<proteinExistence type="inferred from homology"/>
<comment type="similarity">
    <text evidence="4">Belongs to the class I-like SAM-binding methyltransferase superfamily. Cation-dependent O-methyltransferase family.</text>
</comment>
<dbReference type="InterPro" id="IPR002935">
    <property type="entry name" value="SAM_O-MeTrfase"/>
</dbReference>
<feature type="non-terminal residue" evidence="5">
    <location>
        <position position="1"/>
    </location>
</feature>
<keyword evidence="6" id="KW-1185">Reference proteome</keyword>